<evidence type="ECO:0000256" key="1">
    <source>
        <dbReference type="SAM" id="Phobius"/>
    </source>
</evidence>
<gene>
    <name evidence="2" type="ORF">AGR4C_Cc100053</name>
</gene>
<keyword evidence="1" id="KW-0472">Membrane</keyword>
<organism evidence="2 3">
    <name type="scientific">Agrobacterium tumefaciens str. Kerr 14</name>
    <dbReference type="NCBI Taxonomy" id="1183424"/>
    <lineage>
        <taxon>Bacteria</taxon>
        <taxon>Pseudomonadati</taxon>
        <taxon>Pseudomonadota</taxon>
        <taxon>Alphaproteobacteria</taxon>
        <taxon>Hyphomicrobiales</taxon>
        <taxon>Rhizobiaceae</taxon>
        <taxon>Rhizobium/Agrobacterium group</taxon>
        <taxon>Agrobacterium</taxon>
        <taxon>Agrobacterium tumefaciens complex</taxon>
    </lineage>
</organism>
<dbReference type="AlphaFoldDB" id="A0A1S7NL35"/>
<proteinExistence type="predicted"/>
<keyword evidence="1" id="KW-1133">Transmembrane helix</keyword>
<protein>
    <submittedName>
        <fullName evidence="2">Uncharacterized protein</fullName>
    </submittedName>
</protein>
<dbReference type="Proteomes" id="UP000191897">
    <property type="component" value="Unassembled WGS sequence"/>
</dbReference>
<dbReference type="EMBL" id="FBWC01000002">
    <property type="protein sequence ID" value="CUX08617.1"/>
    <property type="molecule type" value="Genomic_DNA"/>
</dbReference>
<feature type="transmembrane region" description="Helical" evidence="1">
    <location>
        <begin position="32"/>
        <end position="54"/>
    </location>
</feature>
<evidence type="ECO:0000313" key="3">
    <source>
        <dbReference type="Proteomes" id="UP000191897"/>
    </source>
</evidence>
<keyword evidence="1" id="KW-0812">Transmembrane</keyword>
<name>A0A1S7NL35_AGRTU</name>
<accession>A0A1S7NL35</accession>
<sequence length="55" mass="5866">MVPDSIISRSHNMKNFLKIRHGQTEGEAGGTLAVALLAVMFLAAIFAPIIACAIR</sequence>
<reference evidence="2 3" key="1">
    <citation type="submission" date="2016-01" db="EMBL/GenBank/DDBJ databases">
        <authorList>
            <person name="Oliw E.H."/>
        </authorList>
    </citation>
    <scope>NUCLEOTIDE SEQUENCE [LARGE SCALE GENOMIC DNA]</scope>
    <source>
        <strain evidence="2 3">Kerr 14</strain>
    </source>
</reference>
<evidence type="ECO:0000313" key="2">
    <source>
        <dbReference type="EMBL" id="CUX08617.1"/>
    </source>
</evidence>